<dbReference type="InterPro" id="IPR019826">
    <property type="entry name" value="Carboxylesterase_B_AS"/>
</dbReference>
<dbReference type="Gene3D" id="3.40.50.1820">
    <property type="entry name" value="alpha/beta hydrolase"/>
    <property type="match status" value="2"/>
</dbReference>
<dbReference type="PROSITE" id="PS00122">
    <property type="entry name" value="CARBOXYLESTERASE_B_1"/>
    <property type="match status" value="1"/>
</dbReference>
<reference evidence="6 7" key="1">
    <citation type="submission" date="2023-08" db="EMBL/GenBank/DDBJ databases">
        <title>Black Yeasts Isolated from many extreme environments.</title>
        <authorList>
            <person name="Coleine C."/>
            <person name="Stajich J.E."/>
            <person name="Selbmann L."/>
        </authorList>
    </citation>
    <scope>NUCLEOTIDE SEQUENCE [LARGE SCALE GENOMIC DNA]</scope>
    <source>
        <strain evidence="6 7">CCFEE 5935</strain>
    </source>
</reference>
<comment type="caution">
    <text evidence="6">The sequence shown here is derived from an EMBL/GenBank/DDBJ whole genome shotgun (WGS) entry which is preliminary data.</text>
</comment>
<keyword evidence="4" id="KW-0732">Signal</keyword>
<dbReference type="SUPFAM" id="SSF53474">
    <property type="entry name" value="alpha/beta-Hydrolases"/>
    <property type="match status" value="1"/>
</dbReference>
<organism evidence="6 7">
    <name type="scientific">Saxophila tyrrhenica</name>
    <dbReference type="NCBI Taxonomy" id="1690608"/>
    <lineage>
        <taxon>Eukaryota</taxon>
        <taxon>Fungi</taxon>
        <taxon>Dikarya</taxon>
        <taxon>Ascomycota</taxon>
        <taxon>Pezizomycotina</taxon>
        <taxon>Dothideomycetes</taxon>
        <taxon>Dothideomycetidae</taxon>
        <taxon>Mycosphaerellales</taxon>
        <taxon>Extremaceae</taxon>
        <taxon>Saxophila</taxon>
    </lineage>
</organism>
<feature type="signal peptide" evidence="4">
    <location>
        <begin position="1"/>
        <end position="15"/>
    </location>
</feature>
<evidence type="ECO:0000256" key="2">
    <source>
        <dbReference type="ARBA" id="ARBA00022801"/>
    </source>
</evidence>
<name>A0AAV9NZ04_9PEZI</name>
<dbReference type="Pfam" id="PF00135">
    <property type="entry name" value="COesterase"/>
    <property type="match status" value="2"/>
</dbReference>
<proteinExistence type="inferred from homology"/>
<keyword evidence="2 3" id="KW-0378">Hydrolase</keyword>
<keyword evidence="7" id="KW-1185">Reference proteome</keyword>
<dbReference type="InterPro" id="IPR050654">
    <property type="entry name" value="AChE-related_enzymes"/>
</dbReference>
<dbReference type="InterPro" id="IPR029058">
    <property type="entry name" value="AB_hydrolase_fold"/>
</dbReference>
<dbReference type="PANTHER" id="PTHR43918">
    <property type="entry name" value="ACETYLCHOLINESTERASE"/>
    <property type="match status" value="1"/>
</dbReference>
<feature type="domain" description="Carboxylesterase type B" evidence="5">
    <location>
        <begin position="369"/>
        <end position="485"/>
    </location>
</feature>
<dbReference type="AlphaFoldDB" id="A0AAV9NZ04"/>
<feature type="domain" description="Carboxylesterase type B" evidence="5">
    <location>
        <begin position="34"/>
        <end position="363"/>
    </location>
</feature>
<dbReference type="Proteomes" id="UP001337655">
    <property type="component" value="Unassembled WGS sequence"/>
</dbReference>
<evidence type="ECO:0000259" key="5">
    <source>
        <dbReference type="Pfam" id="PF00135"/>
    </source>
</evidence>
<accession>A0AAV9NZ04</accession>
<evidence type="ECO:0000256" key="4">
    <source>
        <dbReference type="SAM" id="SignalP"/>
    </source>
</evidence>
<comment type="similarity">
    <text evidence="1 3">Belongs to the type-B carboxylesterase/lipase family.</text>
</comment>
<dbReference type="RefSeq" id="XP_064655472.1">
    <property type="nucleotide sequence ID" value="XM_064806146.1"/>
</dbReference>
<gene>
    <name evidence="6" type="ORF">LTR77_008917</name>
</gene>
<evidence type="ECO:0000313" key="7">
    <source>
        <dbReference type="Proteomes" id="UP001337655"/>
    </source>
</evidence>
<evidence type="ECO:0000256" key="3">
    <source>
        <dbReference type="RuleBase" id="RU361235"/>
    </source>
</evidence>
<dbReference type="EC" id="3.1.1.-" evidence="3"/>
<feature type="chain" id="PRO_5043586526" description="Carboxylic ester hydrolase" evidence="4">
    <location>
        <begin position="16"/>
        <end position="503"/>
    </location>
</feature>
<dbReference type="PANTHER" id="PTHR43918:SF4">
    <property type="entry name" value="CARBOXYLIC ESTER HYDROLASE"/>
    <property type="match status" value="1"/>
</dbReference>
<evidence type="ECO:0000313" key="6">
    <source>
        <dbReference type="EMBL" id="KAK5165388.1"/>
    </source>
</evidence>
<dbReference type="GO" id="GO:0052689">
    <property type="term" value="F:carboxylic ester hydrolase activity"/>
    <property type="evidence" value="ECO:0007669"/>
    <property type="project" value="TreeGrafter"/>
</dbReference>
<dbReference type="EMBL" id="JAVRRT010000016">
    <property type="protein sequence ID" value="KAK5165388.1"/>
    <property type="molecule type" value="Genomic_DNA"/>
</dbReference>
<evidence type="ECO:0000256" key="1">
    <source>
        <dbReference type="ARBA" id="ARBA00005964"/>
    </source>
</evidence>
<sequence length="503" mass="55500">MKTTTFLTLLASANAQHHGPWSKGPWSHGNSNPLIVETDSGTYRGLINGSAPLVREFVGIPFAQPPKDDLRWLPPQKLHSNASHVYDATQYPPSCAQYISQVPTVFNTVTPEYSIAGPISEDCLALSVWTPMHAEKLPVIMFITGGGFQTGGVEINYQLPYNWVQRTQAHIVVTINYRLNIFGFPNAAGLDDQNLGILDQRMALEWVRDNIEAFGGDPSRITLWGQSAGAASVDINNFAFYDDPIVTGFFPQSGTAFLLSSDDEMNSNFTFVASHVGCHYPNDAAKELSCMRKVPWEDIEAFVGGYADNGTEPALNFNPVPDEKIVFSDYPQRYRENKVSQRPAIFSNTEEEGNSLVPFKRSGINETAAREVTLSAFICPAAQTAKLRTQAGLTTYRYEYSGVFDNTAPLPWMGPYHASDLPMMFATHQDYTNGEGQSTSFEYAVSERMEDLVYAFMLDPEQGPQKQGWPPYTSGQMLRFGADGKVMQTVSVDSVEGDCSSAS</sequence>
<dbReference type="GeneID" id="89930249"/>
<dbReference type="InterPro" id="IPR002018">
    <property type="entry name" value="CarbesteraseB"/>
</dbReference>
<protein>
    <recommendedName>
        <fullName evidence="3">Carboxylic ester hydrolase</fullName>
        <ecNumber evidence="3">3.1.1.-</ecNumber>
    </recommendedName>
</protein>